<keyword evidence="2" id="KW-0815">Transposition</keyword>
<evidence type="ECO:0000259" key="8">
    <source>
        <dbReference type="Pfam" id="PF01385"/>
    </source>
</evidence>
<feature type="compositionally biased region" description="Basic and acidic residues" evidence="7">
    <location>
        <begin position="460"/>
        <end position="473"/>
    </location>
</feature>
<comment type="similarity">
    <text evidence="1">In the C-terminal section; belongs to the transposase 35 family.</text>
</comment>
<keyword evidence="3" id="KW-0479">Metal-binding</keyword>
<dbReference type="InterPro" id="IPR010095">
    <property type="entry name" value="Cas12f1-like_TNB"/>
</dbReference>
<feature type="region of interest" description="Disordered" evidence="7">
    <location>
        <begin position="135"/>
        <end position="157"/>
    </location>
</feature>
<evidence type="ECO:0000259" key="9">
    <source>
        <dbReference type="Pfam" id="PF07282"/>
    </source>
</evidence>
<keyword evidence="4" id="KW-0862">Zinc</keyword>
<feature type="domain" description="Probable transposase IS891/IS1136/IS1341" evidence="8">
    <location>
        <begin position="248"/>
        <end position="352"/>
    </location>
</feature>
<dbReference type="NCBIfam" id="NF040570">
    <property type="entry name" value="guided_TnpB"/>
    <property type="match status" value="1"/>
</dbReference>
<organism evidence="11 12">
    <name type="scientific">Isoptericola luteus</name>
    <dbReference type="NCBI Taxonomy" id="2879484"/>
    <lineage>
        <taxon>Bacteria</taxon>
        <taxon>Bacillati</taxon>
        <taxon>Actinomycetota</taxon>
        <taxon>Actinomycetes</taxon>
        <taxon>Micrococcales</taxon>
        <taxon>Promicromonosporaceae</taxon>
        <taxon>Isoptericola</taxon>
    </lineage>
</organism>
<evidence type="ECO:0000313" key="12">
    <source>
        <dbReference type="Proteomes" id="UP001319870"/>
    </source>
</evidence>
<proteinExistence type="inferred from homology"/>
<accession>A0ABS7ZD39</accession>
<keyword evidence="6" id="KW-0233">DNA recombination</keyword>
<evidence type="ECO:0000256" key="4">
    <source>
        <dbReference type="ARBA" id="ARBA00022833"/>
    </source>
</evidence>
<comment type="caution">
    <text evidence="11">The sequence shown here is derived from an EMBL/GenBank/DDBJ whole genome shotgun (WGS) entry which is preliminary data.</text>
</comment>
<dbReference type="InterPro" id="IPR021027">
    <property type="entry name" value="Transposase_put_HTH"/>
</dbReference>
<evidence type="ECO:0000256" key="2">
    <source>
        <dbReference type="ARBA" id="ARBA00022578"/>
    </source>
</evidence>
<feature type="domain" description="Cas12f1-like TNB" evidence="9">
    <location>
        <begin position="366"/>
        <end position="433"/>
    </location>
</feature>
<dbReference type="Pfam" id="PF07282">
    <property type="entry name" value="Cas12f1-like_TNB"/>
    <property type="match status" value="1"/>
</dbReference>
<feature type="domain" description="Transposase putative helix-turn-helix" evidence="10">
    <location>
        <begin position="18"/>
        <end position="57"/>
    </location>
</feature>
<keyword evidence="5" id="KW-0238">DNA-binding</keyword>
<dbReference type="Proteomes" id="UP001319870">
    <property type="component" value="Unassembled WGS sequence"/>
</dbReference>
<dbReference type="NCBIfam" id="TIGR01766">
    <property type="entry name" value="IS200/IS605 family accessory protein TnpB-like domain"/>
    <property type="match status" value="1"/>
</dbReference>
<gene>
    <name evidence="11" type="ORF">LEP48_06275</name>
</gene>
<dbReference type="InterPro" id="IPR001959">
    <property type="entry name" value="Transposase"/>
</dbReference>
<evidence type="ECO:0000313" key="11">
    <source>
        <dbReference type="EMBL" id="MCA5892960.1"/>
    </source>
</evidence>
<keyword evidence="12" id="KW-1185">Reference proteome</keyword>
<evidence type="ECO:0000256" key="1">
    <source>
        <dbReference type="ARBA" id="ARBA00008761"/>
    </source>
</evidence>
<protein>
    <submittedName>
        <fullName evidence="11">Transposase</fullName>
    </submittedName>
</protein>
<evidence type="ECO:0000256" key="6">
    <source>
        <dbReference type="ARBA" id="ARBA00023172"/>
    </source>
</evidence>
<name>A0ABS7ZD39_9MICO</name>
<sequence>MWECQWLLAWFVAMVRFTTFRFCLDPTVEQVGVLERHVGASRFAYNQSLRLVLDARQAWKRDPATKVPWTGFDLIKTFNRWKASEAAGRVFNVDPSGEVEVVQTGLVWRREVYQQVFEEAAVDLGRGLAAWSESRRGERAGSPVGHPRFKKKSSARPSFRIRNQFPKSGRPAIRLGDEHPRTVRIPGVGNLRVREDTRRLRRMVGKGRARILFATVSRGRGRWWVSLNVEAADLHPGRRYPEGQASGPWVGVDLGLKALAVAARSDGTEVDRIEEWPRTLTVTARRGRWLHRAVTRKRKGSKNRRAAADRLNKYYFRTAEIRRRHAHEVSNRLVKTHDRLVIEDLNVAGMLERSPHLAKAIHDVGWGIIRRQLAYKQAWRGGELVVVDRWFPSSKTCSACGSVQHMGGVAVRTYDCRSCGLVIDRDRNAAANLAAWAEAHHGADAQARDRQAEGPVTNAHRWERPGRRLRDGETVPDDVGTGGRAPAA</sequence>
<evidence type="ECO:0000256" key="5">
    <source>
        <dbReference type="ARBA" id="ARBA00023125"/>
    </source>
</evidence>
<evidence type="ECO:0000256" key="3">
    <source>
        <dbReference type="ARBA" id="ARBA00022723"/>
    </source>
</evidence>
<evidence type="ECO:0000256" key="7">
    <source>
        <dbReference type="SAM" id="MobiDB-lite"/>
    </source>
</evidence>
<dbReference type="Pfam" id="PF12323">
    <property type="entry name" value="HTH_OrfB_IS605"/>
    <property type="match status" value="1"/>
</dbReference>
<feature type="region of interest" description="Disordered" evidence="7">
    <location>
        <begin position="444"/>
        <end position="488"/>
    </location>
</feature>
<dbReference type="EMBL" id="JAIXCQ010000003">
    <property type="protein sequence ID" value="MCA5892960.1"/>
    <property type="molecule type" value="Genomic_DNA"/>
</dbReference>
<dbReference type="RefSeq" id="WP_225564717.1">
    <property type="nucleotide sequence ID" value="NZ_JAIXCQ010000003.1"/>
</dbReference>
<reference evidence="11 12" key="1">
    <citation type="submission" date="2021-09" db="EMBL/GenBank/DDBJ databases">
        <title>Isoptericola luteus sp. nov., a novel bacterium isolated from Harbin, the capital city of Heilongjiang province.</title>
        <authorList>
            <person name="Li J."/>
        </authorList>
    </citation>
    <scope>NUCLEOTIDE SEQUENCE [LARGE SCALE GENOMIC DNA]</scope>
    <source>
        <strain evidence="11 12">NEAU-Y5</strain>
    </source>
</reference>
<dbReference type="Pfam" id="PF01385">
    <property type="entry name" value="OrfB_IS605"/>
    <property type="match status" value="1"/>
</dbReference>
<evidence type="ECO:0000259" key="10">
    <source>
        <dbReference type="Pfam" id="PF12323"/>
    </source>
</evidence>